<proteinExistence type="predicted"/>
<sequence length="361" mass="40533">MTTLVVYHQGCADGSFAAAITALAYPNDTLHFFPAVYAQDQGDIVDANGVLLQDLPGLEGGKDALYKRVIVVDFSFTEKQMAIFTHRYGGNFKVLDHHDCRSHEKYAEECAAIEAYDDKGVRKQVSPLQLTFAAGGSGALLAYMAHVSEFQQHQYACTDNIIRCAQLVSDRDLWIRTNKRAFAFYEGYSKDVFSEVEKCGHVYTEMPPTVRKAYKIILAGDIEEIIEQGFKNIEIRDEKIRQMIQDNSYFSEPNHLIDVKHAVVPCDKNIASETGTYVYENYAHFQTVLLVRKGHRDPERVYVSCRSQGYPEGHKGSARYIARTRGGDGHVSAAGFNMPLTEFNELYPGLKLDFDSVGCDC</sequence>
<dbReference type="InterPro" id="IPR038763">
    <property type="entry name" value="DHH_sf"/>
</dbReference>
<dbReference type="SUPFAM" id="SSF64182">
    <property type="entry name" value="DHH phosphoesterases"/>
    <property type="match status" value="1"/>
</dbReference>
<dbReference type="EMBL" id="MH460463">
    <property type="protein sequence ID" value="AXG67202.1"/>
    <property type="molecule type" value="Genomic_DNA"/>
</dbReference>
<accession>A0A384ZY86</accession>
<organism evidence="1 2">
    <name type="scientific">Dickeya phage vB_DsoM_AD1</name>
    <dbReference type="NCBI Taxonomy" id="2283029"/>
    <lineage>
        <taxon>Viruses</taxon>
        <taxon>Duplodnaviria</taxon>
        <taxon>Heunggongvirae</taxon>
        <taxon>Uroviricota</taxon>
        <taxon>Caudoviricetes</taxon>
        <taxon>Alexandravirus</taxon>
        <taxon>Alexandravirus AD1</taxon>
    </lineage>
</organism>
<protein>
    <recommendedName>
        <fullName evidence="3">Phosphoesterase</fullName>
    </recommendedName>
</protein>
<evidence type="ECO:0000313" key="1">
    <source>
        <dbReference type="EMBL" id="AXG67202.1"/>
    </source>
</evidence>
<evidence type="ECO:0008006" key="3">
    <source>
        <dbReference type="Google" id="ProtNLM"/>
    </source>
</evidence>
<name>A0A384ZY86_9CAUD</name>
<dbReference type="Proteomes" id="UP000262440">
    <property type="component" value="Segment"/>
</dbReference>
<evidence type="ECO:0000313" key="2">
    <source>
        <dbReference type="Proteomes" id="UP000262440"/>
    </source>
</evidence>
<keyword evidence="2" id="KW-1185">Reference proteome</keyword>
<reference evidence="1 2" key="1">
    <citation type="journal article" date="2018" name="Front. Microbiol.">
        <title>Jumbo Bacteriophages Are Represented Within an Increasing Diversity of Environmental Viruses Infecting the Emerging Phytopathogen, Dickeya solani.</title>
        <authorList>
            <person name="Day A.W."/>
            <person name="Ahn J."/>
            <person name="Salmond G.P.C."/>
        </authorList>
    </citation>
    <scope>NUCLEOTIDE SEQUENCE [LARGE SCALE GENOMIC DNA]</scope>
</reference>
<gene>
    <name evidence="1" type="ORF">AD1_158</name>
</gene>